<dbReference type="SUPFAM" id="SSF46955">
    <property type="entry name" value="Putative DNA-binding domain"/>
    <property type="match status" value="1"/>
</dbReference>
<evidence type="ECO:0000313" key="8">
    <source>
        <dbReference type="RefSeq" id="XP_017684125.1"/>
    </source>
</evidence>
<protein>
    <submittedName>
        <fullName evidence="8">Dachshund homolog 1 isoform X4</fullName>
    </submittedName>
</protein>
<feature type="region of interest" description="Disordered" evidence="5">
    <location>
        <begin position="384"/>
        <end position="439"/>
    </location>
</feature>
<feature type="compositionally biased region" description="Gly residues" evidence="5">
    <location>
        <begin position="81"/>
        <end position="114"/>
    </location>
</feature>
<dbReference type="FunFam" id="3.10.260.20:FF:000001">
    <property type="entry name" value="Dachshund homolog 1"/>
    <property type="match status" value="1"/>
</dbReference>
<dbReference type="AlphaFoldDB" id="A0A6J0IBR0"/>
<gene>
    <name evidence="8" type="primary">DACH1</name>
</gene>
<evidence type="ECO:0000256" key="1">
    <source>
        <dbReference type="ARBA" id="ARBA00004123"/>
    </source>
</evidence>
<dbReference type="GO" id="GO:0000981">
    <property type="term" value="F:DNA-binding transcription factor activity, RNA polymerase II-specific"/>
    <property type="evidence" value="ECO:0007669"/>
    <property type="project" value="TreeGrafter"/>
</dbReference>
<feature type="compositionally biased region" description="Polar residues" evidence="5">
    <location>
        <begin position="254"/>
        <end position="263"/>
    </location>
</feature>
<dbReference type="GeneID" id="108504042"/>
<dbReference type="Proteomes" id="UP000504624">
    <property type="component" value="Unplaced"/>
</dbReference>
<dbReference type="Pfam" id="PF02437">
    <property type="entry name" value="Ski_Sno_DHD"/>
    <property type="match status" value="1"/>
</dbReference>
<dbReference type="InterPro" id="IPR037000">
    <property type="entry name" value="Ski_DNA-bd_sf"/>
</dbReference>
<reference evidence="8" key="1">
    <citation type="submission" date="2025-08" db="UniProtKB">
        <authorList>
            <consortium name="RefSeq"/>
        </authorList>
    </citation>
    <scope>IDENTIFICATION</scope>
</reference>
<sequence length="669" mass="70062">MAVPAALIPPTQLVPPQPPVSTSAACTTTTTTSSSATSSAATSSPSPSIAPPPAASGTNLFRPEPIAAAAAAAATVTSTTSGGGGNGSGGGSGGGSPSLGTGGGGSSSGGGSGGTSTPNAGAASAAGSLPGKPVYSTPSPVENTPQNNECKMVDLRGAKVASFTVEGCELICLPQAFDLFLKHLVGGLHTVYTKLKRLEITPVVCNVEQVRILRGLGAIQPGVNRCKLISRKDFETLYNDCTNASSRPGRPPKRTQSVTSPENSHIMPHSVPGLMSPGIIPPTGLTAAAAAAAAATNAAIAEAMKVKKIKLEAMSNYHANNNQHGADSENGDLNSSVGLELPFMMMPHPLIPVSLPPASVTMAMSQMNHLSTIANMAAAAQVQSPPSRVETSVIKERVPDSPSPAPSLEEGRRPGSHPSSHRSSSVSSSPARTESSSDRIPAVHQNGLSMNQMLMGLSPNVLPGPKEGDLAGHDVGHETKRIHIEKDETPLSTPTARDSLDKLSLTGHGQPLPPGFPSPFLFPDGLSSIETLLTNIQGLLKVAIDNARAQEKQVQLEKTELKMELFRERELRETLEKQLAVEQKNRAIIQKRLKKEKKAKRKLQEALEFETKRREQAEQTLKQATSTDSLRVLNDSLTPEIEADRSGGRTDAERTIQDGRLYLKTTVMY</sequence>
<feature type="region of interest" description="Disordered" evidence="5">
    <location>
        <begin position="77"/>
        <end position="147"/>
    </location>
</feature>
<evidence type="ECO:0000313" key="7">
    <source>
        <dbReference type="Proteomes" id="UP000504624"/>
    </source>
</evidence>
<feature type="compositionally biased region" description="Low complexity" evidence="5">
    <location>
        <begin position="416"/>
        <end position="434"/>
    </location>
</feature>
<keyword evidence="4" id="KW-0175">Coiled coil</keyword>
<name>A0A6J0IBR0_9PASS</name>
<feature type="region of interest" description="Disordered" evidence="5">
    <location>
        <begin position="1"/>
        <end position="60"/>
    </location>
</feature>
<evidence type="ECO:0000259" key="6">
    <source>
        <dbReference type="Pfam" id="PF02437"/>
    </source>
</evidence>
<dbReference type="PANTHER" id="PTHR12577:SF14">
    <property type="entry name" value="DACHSHUND HOMOLOG 1"/>
    <property type="match status" value="1"/>
</dbReference>
<feature type="region of interest" description="Disordered" evidence="5">
    <location>
        <begin position="486"/>
        <end position="511"/>
    </location>
</feature>
<feature type="domain" description="SKI/SNO/DAC" evidence="6">
    <location>
        <begin position="135"/>
        <end position="243"/>
    </location>
</feature>
<dbReference type="InterPro" id="IPR003380">
    <property type="entry name" value="SKI/SNO/DAC"/>
</dbReference>
<evidence type="ECO:0000256" key="3">
    <source>
        <dbReference type="ARBA" id="ARBA00038192"/>
    </source>
</evidence>
<dbReference type="CTD" id="1602"/>
<keyword evidence="2" id="KW-0539">Nucleus</keyword>
<feature type="compositionally biased region" description="Basic and acidic residues" evidence="5">
    <location>
        <begin position="642"/>
        <end position="652"/>
    </location>
</feature>
<dbReference type="PANTHER" id="PTHR12577">
    <property type="entry name" value="DACHSHUND"/>
    <property type="match status" value="1"/>
</dbReference>
<proteinExistence type="inferred from homology"/>
<feature type="compositionally biased region" description="Low complexity" evidence="5">
    <location>
        <begin position="115"/>
        <end position="131"/>
    </location>
</feature>
<dbReference type="Gene3D" id="3.10.260.20">
    <property type="entry name" value="Ski"/>
    <property type="match status" value="1"/>
</dbReference>
<dbReference type="CDD" id="cd21081">
    <property type="entry name" value="DHD_Dac"/>
    <property type="match status" value="1"/>
</dbReference>
<feature type="coiled-coil region" evidence="4">
    <location>
        <begin position="544"/>
        <end position="627"/>
    </location>
</feature>
<evidence type="ECO:0000256" key="5">
    <source>
        <dbReference type="SAM" id="MobiDB-lite"/>
    </source>
</evidence>
<dbReference type="GO" id="GO:0005667">
    <property type="term" value="C:transcription regulator complex"/>
    <property type="evidence" value="ECO:0007669"/>
    <property type="project" value="TreeGrafter"/>
</dbReference>
<dbReference type="OrthoDB" id="6436112at2759"/>
<dbReference type="GO" id="GO:0005634">
    <property type="term" value="C:nucleus"/>
    <property type="evidence" value="ECO:0007669"/>
    <property type="project" value="UniProtKB-SubCell"/>
</dbReference>
<feature type="region of interest" description="Disordered" evidence="5">
    <location>
        <begin position="632"/>
        <end position="652"/>
    </location>
</feature>
<evidence type="ECO:0000256" key="2">
    <source>
        <dbReference type="ARBA" id="ARBA00023242"/>
    </source>
</evidence>
<dbReference type="RefSeq" id="XP_017684125.1">
    <property type="nucleotide sequence ID" value="XM_017828636.1"/>
</dbReference>
<comment type="similarity">
    <text evidence="3">Belongs to the DACH/dachshund family.</text>
</comment>
<comment type="subcellular location">
    <subcellularLocation>
        <location evidence="1">Nucleus</location>
    </subcellularLocation>
</comment>
<feature type="compositionally biased region" description="Low complexity" evidence="5">
    <location>
        <begin position="20"/>
        <end position="47"/>
    </location>
</feature>
<feature type="compositionally biased region" description="Polar residues" evidence="5">
    <location>
        <begin position="136"/>
        <end position="147"/>
    </location>
</feature>
<dbReference type="InterPro" id="IPR009061">
    <property type="entry name" value="DNA-bd_dom_put_sf"/>
</dbReference>
<evidence type="ECO:0000256" key="4">
    <source>
        <dbReference type="SAM" id="Coils"/>
    </source>
</evidence>
<dbReference type="GO" id="GO:0000978">
    <property type="term" value="F:RNA polymerase II cis-regulatory region sequence-specific DNA binding"/>
    <property type="evidence" value="ECO:0007669"/>
    <property type="project" value="TreeGrafter"/>
</dbReference>
<accession>A0A6J0IBR0</accession>
<organism evidence="7 8">
    <name type="scientific">Lepidothrix coronata</name>
    <name type="common">blue-crowned manakin</name>
    <dbReference type="NCBI Taxonomy" id="321398"/>
    <lineage>
        <taxon>Eukaryota</taxon>
        <taxon>Metazoa</taxon>
        <taxon>Chordata</taxon>
        <taxon>Craniata</taxon>
        <taxon>Vertebrata</taxon>
        <taxon>Euteleostomi</taxon>
        <taxon>Archelosauria</taxon>
        <taxon>Archosauria</taxon>
        <taxon>Dinosauria</taxon>
        <taxon>Saurischia</taxon>
        <taxon>Theropoda</taxon>
        <taxon>Coelurosauria</taxon>
        <taxon>Aves</taxon>
        <taxon>Neognathae</taxon>
        <taxon>Neoaves</taxon>
        <taxon>Telluraves</taxon>
        <taxon>Australaves</taxon>
        <taxon>Passeriformes</taxon>
        <taxon>Pipridae</taxon>
        <taxon>Lepidothrix</taxon>
    </lineage>
</organism>
<dbReference type="InterPro" id="IPR052417">
    <property type="entry name" value="Dachshund_domain"/>
</dbReference>
<keyword evidence="7" id="KW-1185">Reference proteome</keyword>
<feature type="region of interest" description="Disordered" evidence="5">
    <location>
        <begin position="241"/>
        <end position="264"/>
    </location>
</feature>